<dbReference type="Pfam" id="PF07681">
    <property type="entry name" value="DoxX"/>
    <property type="match status" value="1"/>
</dbReference>
<dbReference type="RefSeq" id="WP_209468788.1">
    <property type="nucleotide sequence ID" value="NZ_BAABDR010000100.1"/>
</dbReference>
<evidence type="ECO:0000256" key="5">
    <source>
        <dbReference type="ARBA" id="ARBA00022989"/>
    </source>
</evidence>
<evidence type="ECO:0000256" key="6">
    <source>
        <dbReference type="ARBA" id="ARBA00023136"/>
    </source>
</evidence>
<reference evidence="8" key="1">
    <citation type="submission" date="2014-05" db="EMBL/GenBank/DDBJ databases">
        <authorList>
            <person name="Horn Fabian"/>
        </authorList>
    </citation>
    <scope>NUCLEOTIDE SEQUENCE</scope>
</reference>
<reference evidence="9 10" key="2">
    <citation type="submission" date="2021-03" db="EMBL/GenBank/DDBJ databases">
        <title>Genomic Encyclopedia of Type Strains, Phase IV (KMG-IV): sequencing the most valuable type-strain genomes for metagenomic binning, comparative biology and taxonomic classification.</title>
        <authorList>
            <person name="Goeker M."/>
        </authorList>
    </citation>
    <scope>NUCLEOTIDE SEQUENCE [LARGE SCALE GENOMIC DNA]</scope>
    <source>
        <strain evidence="9 10">DSM 41954</strain>
    </source>
</reference>
<evidence type="ECO:0000256" key="4">
    <source>
        <dbReference type="ARBA" id="ARBA00022692"/>
    </source>
</evidence>
<evidence type="ECO:0000256" key="7">
    <source>
        <dbReference type="SAM" id="Phobius"/>
    </source>
</evidence>
<organism evidence="8">
    <name type="scientific">Streptomyces iranensis</name>
    <dbReference type="NCBI Taxonomy" id="576784"/>
    <lineage>
        <taxon>Bacteria</taxon>
        <taxon>Bacillati</taxon>
        <taxon>Actinomycetota</taxon>
        <taxon>Actinomycetes</taxon>
        <taxon>Kitasatosporales</taxon>
        <taxon>Streptomycetaceae</taxon>
        <taxon>Streptomyces</taxon>
        <taxon>Streptomyces violaceusniger group</taxon>
    </lineage>
</organism>
<feature type="transmembrane region" description="Helical" evidence="7">
    <location>
        <begin position="31"/>
        <end position="49"/>
    </location>
</feature>
<feature type="transmembrane region" description="Helical" evidence="7">
    <location>
        <begin position="105"/>
        <end position="124"/>
    </location>
</feature>
<dbReference type="AlphaFoldDB" id="A0A061ABU1"/>
<keyword evidence="3" id="KW-1003">Cell membrane</keyword>
<keyword evidence="6 7" id="KW-0472">Membrane</keyword>
<feature type="transmembrane region" description="Helical" evidence="7">
    <location>
        <begin position="136"/>
        <end position="156"/>
    </location>
</feature>
<evidence type="ECO:0000313" key="9">
    <source>
        <dbReference type="EMBL" id="MBP2063503.1"/>
    </source>
</evidence>
<accession>A0A061ABU1</accession>
<dbReference type="PANTHER" id="PTHR33452:SF1">
    <property type="entry name" value="INNER MEMBRANE PROTEIN YPHA-RELATED"/>
    <property type="match status" value="1"/>
</dbReference>
<evidence type="ECO:0000256" key="3">
    <source>
        <dbReference type="ARBA" id="ARBA00022475"/>
    </source>
</evidence>
<proteinExistence type="inferred from homology"/>
<comment type="subcellular location">
    <subcellularLocation>
        <location evidence="1">Cell membrane</location>
        <topology evidence="1">Multi-pass membrane protein</topology>
    </subcellularLocation>
</comment>
<name>A0A061ABU1_9ACTN</name>
<evidence type="ECO:0000256" key="1">
    <source>
        <dbReference type="ARBA" id="ARBA00004651"/>
    </source>
</evidence>
<evidence type="ECO:0000313" key="10">
    <source>
        <dbReference type="Proteomes" id="UP000756710"/>
    </source>
</evidence>
<dbReference type="InterPro" id="IPR051907">
    <property type="entry name" value="DoxX-like_oxidoreductase"/>
</dbReference>
<sequence>MMETDLAMALVRLALGPMLLVHGWNKLAGAGGLAGTTAWFGGLGLRPAWLHARLAAGTEILAGALVTVGLLSGLAATAYVGLMLVAALTDHRGKGYFVFKGGCEYTVLVGIVAVALASAGPGAWSVDRLLGLDLAGALWAAFAAVAGVAAGLGLLLTSYRPAKAD</sequence>
<dbReference type="GO" id="GO:0005886">
    <property type="term" value="C:plasma membrane"/>
    <property type="evidence" value="ECO:0007669"/>
    <property type="project" value="UniProtKB-SubCell"/>
</dbReference>
<evidence type="ECO:0000256" key="2">
    <source>
        <dbReference type="ARBA" id="ARBA00006679"/>
    </source>
</evidence>
<comment type="similarity">
    <text evidence="2">Belongs to the DoxX family.</text>
</comment>
<dbReference type="Proteomes" id="UP000756710">
    <property type="component" value="Unassembled WGS sequence"/>
</dbReference>
<keyword evidence="5 7" id="KW-1133">Transmembrane helix</keyword>
<protein>
    <submittedName>
        <fullName evidence="8">DoxX family protein</fullName>
    </submittedName>
    <submittedName>
        <fullName evidence="9">Oxidoreductase</fullName>
    </submittedName>
</protein>
<keyword evidence="10" id="KW-1185">Reference proteome</keyword>
<dbReference type="PANTHER" id="PTHR33452">
    <property type="entry name" value="OXIDOREDUCTASE CATD-RELATED"/>
    <property type="match status" value="1"/>
</dbReference>
<evidence type="ECO:0000313" key="8">
    <source>
        <dbReference type="EMBL" id="CDR17921.1"/>
    </source>
</evidence>
<dbReference type="EMBL" id="JAGGLR010000012">
    <property type="protein sequence ID" value="MBP2063503.1"/>
    <property type="molecule type" value="Genomic_DNA"/>
</dbReference>
<gene>
    <name evidence="9" type="ORF">J2Z30_004524</name>
    <name evidence="8" type="ORF">SIRAN9887</name>
</gene>
<dbReference type="HOGENOM" id="CLU_058421_3_0_11"/>
<dbReference type="EMBL" id="LK022848">
    <property type="protein sequence ID" value="CDR17921.1"/>
    <property type="molecule type" value="Genomic_DNA"/>
</dbReference>
<keyword evidence="4 7" id="KW-0812">Transmembrane</keyword>
<feature type="transmembrane region" description="Helical" evidence="7">
    <location>
        <begin position="61"/>
        <end position="85"/>
    </location>
</feature>
<dbReference type="InterPro" id="IPR032808">
    <property type="entry name" value="DoxX"/>
</dbReference>